<protein>
    <recommendedName>
        <fullName evidence="10">Protein YIP</fullName>
    </recommendedName>
</protein>
<comment type="caution">
    <text evidence="8">The sequence shown here is derived from an EMBL/GenBank/DDBJ whole genome shotgun (WGS) entry which is preliminary data.</text>
</comment>
<dbReference type="InterPro" id="IPR045231">
    <property type="entry name" value="Yip1/4-like"/>
</dbReference>
<dbReference type="PANTHER" id="PTHR21236:SF2">
    <property type="entry name" value="PROTEIN YIPF"/>
    <property type="match status" value="1"/>
</dbReference>
<dbReference type="EMBL" id="JALJOU010000061">
    <property type="protein sequence ID" value="KAK9826895.1"/>
    <property type="molecule type" value="Genomic_DNA"/>
</dbReference>
<evidence type="ECO:0000313" key="9">
    <source>
        <dbReference type="Proteomes" id="UP001445335"/>
    </source>
</evidence>
<dbReference type="AlphaFoldDB" id="A0AAW1R029"/>
<evidence type="ECO:0000313" key="8">
    <source>
        <dbReference type="EMBL" id="KAK9826895.1"/>
    </source>
</evidence>
<keyword evidence="9" id="KW-1185">Reference proteome</keyword>
<evidence type="ECO:0000256" key="2">
    <source>
        <dbReference type="ARBA" id="ARBA00010596"/>
    </source>
</evidence>
<feature type="transmembrane region" description="Helical" evidence="7">
    <location>
        <begin position="192"/>
        <end position="212"/>
    </location>
</feature>
<evidence type="ECO:0000256" key="5">
    <source>
        <dbReference type="ARBA" id="ARBA00023136"/>
    </source>
</evidence>
<feature type="transmembrane region" description="Helical" evidence="7">
    <location>
        <begin position="165"/>
        <end position="186"/>
    </location>
</feature>
<keyword evidence="3 7" id="KW-0812">Transmembrane</keyword>
<dbReference type="GO" id="GO:0048280">
    <property type="term" value="P:vesicle fusion with Golgi apparatus"/>
    <property type="evidence" value="ECO:0007669"/>
    <property type="project" value="TreeGrafter"/>
</dbReference>
<sequence>MSEYQLSFDQNVHSRPGHQSAMRPSGGSGGPVEWYQAGGTQFAPANYSYPAADGGPASSGAYGSFEDEAPLLEELGIDVQAILRRSLAILTGRLGSAHMADLDMGGPLAYALLLASVHLLTGKLHFGVILGWSVVGSTAVWFVANNIGGGSADTPDGGAPGLYDCCCLLGYCLLPLIVHALVSLLMPKGVATLALAALAVLWAARTAARLFVRRSPALEDHAYLLAYPCLLVFVAFALLNVY</sequence>
<evidence type="ECO:0000256" key="6">
    <source>
        <dbReference type="SAM" id="MobiDB-lite"/>
    </source>
</evidence>
<feature type="transmembrane region" description="Helical" evidence="7">
    <location>
        <begin position="224"/>
        <end position="241"/>
    </location>
</feature>
<organism evidence="8 9">
    <name type="scientific">Elliptochloris bilobata</name>
    <dbReference type="NCBI Taxonomy" id="381761"/>
    <lineage>
        <taxon>Eukaryota</taxon>
        <taxon>Viridiplantae</taxon>
        <taxon>Chlorophyta</taxon>
        <taxon>core chlorophytes</taxon>
        <taxon>Trebouxiophyceae</taxon>
        <taxon>Trebouxiophyceae incertae sedis</taxon>
        <taxon>Elliptochloris clade</taxon>
        <taxon>Elliptochloris</taxon>
    </lineage>
</organism>
<accession>A0AAW1R029</accession>
<evidence type="ECO:0000256" key="4">
    <source>
        <dbReference type="ARBA" id="ARBA00022989"/>
    </source>
</evidence>
<evidence type="ECO:0008006" key="10">
    <source>
        <dbReference type="Google" id="ProtNLM"/>
    </source>
</evidence>
<comment type="similarity">
    <text evidence="2">Belongs to the YIP1 family.</text>
</comment>
<feature type="transmembrane region" description="Helical" evidence="7">
    <location>
        <begin position="126"/>
        <end position="144"/>
    </location>
</feature>
<dbReference type="GO" id="GO:0006888">
    <property type="term" value="P:endoplasmic reticulum to Golgi vesicle-mediated transport"/>
    <property type="evidence" value="ECO:0007669"/>
    <property type="project" value="InterPro"/>
</dbReference>
<reference evidence="8 9" key="1">
    <citation type="journal article" date="2024" name="Nat. Commun.">
        <title>Phylogenomics reveals the evolutionary origins of lichenization in chlorophyte algae.</title>
        <authorList>
            <person name="Puginier C."/>
            <person name="Libourel C."/>
            <person name="Otte J."/>
            <person name="Skaloud P."/>
            <person name="Haon M."/>
            <person name="Grisel S."/>
            <person name="Petersen M."/>
            <person name="Berrin J.G."/>
            <person name="Delaux P.M."/>
            <person name="Dal Grande F."/>
            <person name="Keller J."/>
        </authorList>
    </citation>
    <scope>NUCLEOTIDE SEQUENCE [LARGE SCALE GENOMIC DNA]</scope>
    <source>
        <strain evidence="8 9">SAG 245.80</strain>
    </source>
</reference>
<gene>
    <name evidence="8" type="ORF">WJX81_006155</name>
</gene>
<feature type="region of interest" description="Disordered" evidence="6">
    <location>
        <begin position="1"/>
        <end position="30"/>
    </location>
</feature>
<comment type="subcellular location">
    <subcellularLocation>
        <location evidence="1">Membrane</location>
        <topology evidence="1">Multi-pass membrane protein</topology>
    </subcellularLocation>
</comment>
<dbReference type="PANTHER" id="PTHR21236">
    <property type="entry name" value="GOLGI MEMBRANE PROTEIN YIP1"/>
    <property type="match status" value="1"/>
</dbReference>
<feature type="compositionally biased region" description="Polar residues" evidence="6">
    <location>
        <begin position="1"/>
        <end position="13"/>
    </location>
</feature>
<name>A0AAW1R029_9CHLO</name>
<dbReference type="Proteomes" id="UP001445335">
    <property type="component" value="Unassembled WGS sequence"/>
</dbReference>
<dbReference type="GO" id="GO:0005802">
    <property type="term" value="C:trans-Golgi network"/>
    <property type="evidence" value="ECO:0007669"/>
    <property type="project" value="TreeGrafter"/>
</dbReference>
<evidence type="ECO:0000256" key="1">
    <source>
        <dbReference type="ARBA" id="ARBA00004141"/>
    </source>
</evidence>
<evidence type="ECO:0000256" key="3">
    <source>
        <dbReference type="ARBA" id="ARBA00022692"/>
    </source>
</evidence>
<proteinExistence type="inferred from homology"/>
<dbReference type="GO" id="GO:0016020">
    <property type="term" value="C:membrane"/>
    <property type="evidence" value="ECO:0007669"/>
    <property type="project" value="UniProtKB-SubCell"/>
</dbReference>
<keyword evidence="4 7" id="KW-1133">Transmembrane helix</keyword>
<keyword evidence="5 7" id="KW-0472">Membrane</keyword>
<evidence type="ECO:0000256" key="7">
    <source>
        <dbReference type="SAM" id="Phobius"/>
    </source>
</evidence>